<evidence type="ECO:0000313" key="1">
    <source>
        <dbReference type="EMBL" id="TKR96772.1"/>
    </source>
</evidence>
<sequence length="323" mass="37743">MAHRNTRRCYACFRPTSADFPNHFNGNAEVGRNCCLNCLICDVFVHTCEHSLEAYGLPSDLNVPNYEELRREAHRLREEAHYNEFARCFPHLRRPRYLSDVVFYLRRTIHERLRGRAPQNFRQCRIEEILSLQHNGVEAMSESLKMDQELYEQAIDWFPQAINFQLKPITHEMAQEMQDEHNRLARTALTSPEYSWLYKVDDDSGAWAQYLKSKLEFEVDLKVKYEQRMLRTPNQLYQVNSFFNRTILLQFIKEGEQSDLQAVQIPKTSLTGRTGAAKLLKQPQNVARTLLSPYVLESARPSIISIELNAMLDLNFTLGNVPL</sequence>
<reference evidence="1 2" key="1">
    <citation type="journal article" date="2015" name="Genome Biol.">
        <title>Comparative genomics of Steinernema reveals deeply conserved gene regulatory networks.</title>
        <authorList>
            <person name="Dillman A.R."/>
            <person name="Macchietto M."/>
            <person name="Porter C.F."/>
            <person name="Rogers A."/>
            <person name="Williams B."/>
            <person name="Antoshechkin I."/>
            <person name="Lee M.M."/>
            <person name="Goodwin Z."/>
            <person name="Lu X."/>
            <person name="Lewis E.E."/>
            <person name="Goodrich-Blair H."/>
            <person name="Stock S.P."/>
            <person name="Adams B.J."/>
            <person name="Sternberg P.W."/>
            <person name="Mortazavi A."/>
        </authorList>
    </citation>
    <scope>NUCLEOTIDE SEQUENCE [LARGE SCALE GENOMIC DNA]</scope>
    <source>
        <strain evidence="1 2">ALL</strain>
    </source>
</reference>
<name>A0A4U5PJ91_STECR</name>
<proteinExistence type="predicted"/>
<accession>A0A4U5PJ91</accession>
<dbReference type="Proteomes" id="UP000298663">
    <property type="component" value="Unassembled WGS sequence"/>
</dbReference>
<dbReference type="AlphaFoldDB" id="A0A4U5PJ91"/>
<organism evidence="1 2">
    <name type="scientific">Steinernema carpocapsae</name>
    <name type="common">Entomopathogenic nematode</name>
    <dbReference type="NCBI Taxonomy" id="34508"/>
    <lineage>
        <taxon>Eukaryota</taxon>
        <taxon>Metazoa</taxon>
        <taxon>Ecdysozoa</taxon>
        <taxon>Nematoda</taxon>
        <taxon>Chromadorea</taxon>
        <taxon>Rhabditida</taxon>
        <taxon>Tylenchina</taxon>
        <taxon>Panagrolaimomorpha</taxon>
        <taxon>Strongyloidoidea</taxon>
        <taxon>Steinernematidae</taxon>
        <taxon>Steinernema</taxon>
    </lineage>
</organism>
<evidence type="ECO:0000313" key="2">
    <source>
        <dbReference type="Proteomes" id="UP000298663"/>
    </source>
</evidence>
<gene>
    <name evidence="1" type="ORF">L596_010746</name>
</gene>
<protein>
    <submittedName>
        <fullName evidence="1">Uncharacterized protein</fullName>
    </submittedName>
</protein>
<comment type="caution">
    <text evidence="1">The sequence shown here is derived from an EMBL/GenBank/DDBJ whole genome shotgun (WGS) entry which is preliminary data.</text>
</comment>
<dbReference type="EMBL" id="AZBU02000002">
    <property type="protein sequence ID" value="TKR96772.1"/>
    <property type="molecule type" value="Genomic_DNA"/>
</dbReference>
<reference evidence="1 2" key="2">
    <citation type="journal article" date="2019" name="G3 (Bethesda)">
        <title>Hybrid Assembly of the Genome of the Entomopathogenic Nematode Steinernema carpocapsae Identifies the X-Chromosome.</title>
        <authorList>
            <person name="Serra L."/>
            <person name="Macchietto M."/>
            <person name="Macias-Munoz A."/>
            <person name="McGill C.J."/>
            <person name="Rodriguez I.M."/>
            <person name="Rodriguez B."/>
            <person name="Murad R."/>
            <person name="Mortazavi A."/>
        </authorList>
    </citation>
    <scope>NUCLEOTIDE SEQUENCE [LARGE SCALE GENOMIC DNA]</scope>
    <source>
        <strain evidence="1 2">ALL</strain>
    </source>
</reference>
<keyword evidence="2" id="KW-1185">Reference proteome</keyword>